<name>A0A382G0R2_9ZZZZ</name>
<dbReference type="EMBL" id="UINC01052758">
    <property type="protein sequence ID" value="SVB68459.1"/>
    <property type="molecule type" value="Genomic_DNA"/>
</dbReference>
<protein>
    <submittedName>
        <fullName evidence="1">Uncharacterized protein</fullName>
    </submittedName>
</protein>
<reference evidence="1" key="1">
    <citation type="submission" date="2018-05" db="EMBL/GenBank/DDBJ databases">
        <authorList>
            <person name="Lanie J.A."/>
            <person name="Ng W.-L."/>
            <person name="Kazmierczak K.M."/>
            <person name="Andrzejewski T.M."/>
            <person name="Davidsen T.M."/>
            <person name="Wayne K.J."/>
            <person name="Tettelin H."/>
            <person name="Glass J.I."/>
            <person name="Rusch D."/>
            <person name="Podicherti R."/>
            <person name="Tsui H.-C.T."/>
            <person name="Winkler M.E."/>
        </authorList>
    </citation>
    <scope>NUCLEOTIDE SEQUENCE</scope>
</reference>
<sequence>MRSHLLVSVAGHVSTGSSEGLLVIWPKTSTEKPTPQSWDTEVKPRSRLYQLRIDTPQGQRYDANYYGKSSYLDVASGIPHSGFRAGSRIAYQ</sequence>
<feature type="non-terminal residue" evidence="1">
    <location>
        <position position="92"/>
    </location>
</feature>
<gene>
    <name evidence="1" type="ORF">METZ01_LOCUS221313</name>
</gene>
<evidence type="ECO:0000313" key="1">
    <source>
        <dbReference type="EMBL" id="SVB68459.1"/>
    </source>
</evidence>
<accession>A0A382G0R2</accession>
<organism evidence="1">
    <name type="scientific">marine metagenome</name>
    <dbReference type="NCBI Taxonomy" id="408172"/>
    <lineage>
        <taxon>unclassified sequences</taxon>
        <taxon>metagenomes</taxon>
        <taxon>ecological metagenomes</taxon>
    </lineage>
</organism>
<dbReference type="AlphaFoldDB" id="A0A382G0R2"/>
<proteinExistence type="predicted"/>